<dbReference type="RefSeq" id="WP_260217456.1">
    <property type="nucleotide sequence ID" value="NZ_JAJAGO010000004.1"/>
</dbReference>
<organism evidence="2 3">
    <name type="scientific">Streptomyces gossypii</name>
    <dbReference type="NCBI Taxonomy" id="2883101"/>
    <lineage>
        <taxon>Bacteria</taxon>
        <taxon>Bacillati</taxon>
        <taxon>Actinomycetota</taxon>
        <taxon>Actinomycetes</taxon>
        <taxon>Kitasatosporales</taxon>
        <taxon>Streptomycetaceae</taxon>
        <taxon>Streptomyces</taxon>
    </lineage>
</organism>
<evidence type="ECO:0000313" key="2">
    <source>
        <dbReference type="EMBL" id="MCT2590146.1"/>
    </source>
</evidence>
<protein>
    <recommendedName>
        <fullName evidence="1">DUF8094 domain-containing protein</fullName>
    </recommendedName>
</protein>
<proteinExistence type="predicted"/>
<name>A0ABT2JQP9_9ACTN</name>
<dbReference type="Proteomes" id="UP001156389">
    <property type="component" value="Unassembled WGS sequence"/>
</dbReference>
<accession>A0ABT2JQP9</accession>
<feature type="domain" description="DUF8094" evidence="1">
    <location>
        <begin position="31"/>
        <end position="319"/>
    </location>
</feature>
<gene>
    <name evidence="2" type="ORF">LHJ74_09510</name>
</gene>
<evidence type="ECO:0000313" key="3">
    <source>
        <dbReference type="Proteomes" id="UP001156389"/>
    </source>
</evidence>
<evidence type="ECO:0000259" key="1">
    <source>
        <dbReference type="Pfam" id="PF26366"/>
    </source>
</evidence>
<dbReference type="EMBL" id="JAJAGO010000004">
    <property type="protein sequence ID" value="MCT2590146.1"/>
    <property type="molecule type" value="Genomic_DNA"/>
</dbReference>
<reference evidence="2 3" key="1">
    <citation type="submission" date="2021-10" db="EMBL/GenBank/DDBJ databases">
        <title>Streptomyces gossypii sp. nov., isolated from soil collected from cotton field.</title>
        <authorList>
            <person name="Ge X."/>
            <person name="Chen X."/>
            <person name="Liu W."/>
        </authorList>
    </citation>
    <scope>NUCLEOTIDE SEQUENCE [LARGE SCALE GENOMIC DNA]</scope>
    <source>
        <strain evidence="2 3">N2-109</strain>
    </source>
</reference>
<dbReference type="InterPro" id="IPR058407">
    <property type="entry name" value="DUF8094"/>
</dbReference>
<sequence length="322" mass="34585">MRARLLTATTLATVLATTLSGCLTVHGETAVVPAVGKSEAKKVLEKFAKTHNKSNKNQDAKLNATIEGGALGAIDQAGLKARREVDGAENKDFKPLELTDPRFLIPQQAGWPKSFVADTESNLSRGGRWLLVFQRNSVDADWKATYLGVVPDGDMPKFATDEDGYAEEVPDTSGSKLAVPPSKLSAEYVRYLQEGEGDFAPGPHTDAWRDQREKAAKQSGVRSEWADLAAKPPQFAPFGLRTEGGGALVFFASHHQKKQTVAKGYSPNVKDPYVKALMTGTPKQSITYVRVSGQAVTVPTAKEGGDVAFVSRITGLISARGE</sequence>
<comment type="caution">
    <text evidence="2">The sequence shown here is derived from an EMBL/GenBank/DDBJ whole genome shotgun (WGS) entry which is preliminary data.</text>
</comment>
<dbReference type="PROSITE" id="PS51257">
    <property type="entry name" value="PROKAR_LIPOPROTEIN"/>
    <property type="match status" value="1"/>
</dbReference>
<keyword evidence="3" id="KW-1185">Reference proteome</keyword>
<dbReference type="Pfam" id="PF26366">
    <property type="entry name" value="DUF8094"/>
    <property type="match status" value="1"/>
</dbReference>